<dbReference type="InterPro" id="IPR006070">
    <property type="entry name" value="Sua5-like_dom"/>
</dbReference>
<dbReference type="EMBL" id="UINC01002613">
    <property type="protein sequence ID" value="SUZ98541.1"/>
    <property type="molecule type" value="Genomic_DNA"/>
</dbReference>
<protein>
    <recommendedName>
        <fullName evidence="1">YrdC-like domain-containing protein</fullName>
    </recommendedName>
</protein>
<dbReference type="NCBIfam" id="TIGR00057">
    <property type="entry name" value="L-threonylcarbamoyladenylate synthase"/>
    <property type="match status" value="1"/>
</dbReference>
<dbReference type="GO" id="GO:0003725">
    <property type="term" value="F:double-stranded RNA binding"/>
    <property type="evidence" value="ECO:0007669"/>
    <property type="project" value="InterPro"/>
</dbReference>
<dbReference type="SUPFAM" id="SSF55821">
    <property type="entry name" value="YrdC/RibB"/>
    <property type="match status" value="1"/>
</dbReference>
<dbReference type="AlphaFoldDB" id="A0A381S5E0"/>
<evidence type="ECO:0000259" key="1">
    <source>
        <dbReference type="PROSITE" id="PS51163"/>
    </source>
</evidence>
<proteinExistence type="predicted"/>
<gene>
    <name evidence="2" type="ORF">METZ01_LOCUS51395</name>
</gene>
<name>A0A381S5E0_9ZZZZ</name>
<dbReference type="Pfam" id="PF01300">
    <property type="entry name" value="Sua5_yciO_yrdC"/>
    <property type="match status" value="1"/>
</dbReference>
<dbReference type="Gene3D" id="3.90.870.10">
    <property type="entry name" value="DHBP synthase"/>
    <property type="match status" value="1"/>
</dbReference>
<dbReference type="PANTHER" id="PTHR42828">
    <property type="entry name" value="DHBP SYNTHASE RIBB-LIKE ALPHA/BETA DOMAIN-CONTAINING PROTEIN"/>
    <property type="match status" value="1"/>
</dbReference>
<organism evidence="2">
    <name type="scientific">marine metagenome</name>
    <dbReference type="NCBI Taxonomy" id="408172"/>
    <lineage>
        <taxon>unclassified sequences</taxon>
        <taxon>metagenomes</taxon>
        <taxon>ecological metagenomes</taxon>
    </lineage>
</organism>
<dbReference type="PROSITE" id="PS51163">
    <property type="entry name" value="YRDC"/>
    <property type="match status" value="1"/>
</dbReference>
<reference evidence="2" key="1">
    <citation type="submission" date="2018-05" db="EMBL/GenBank/DDBJ databases">
        <authorList>
            <person name="Lanie J.A."/>
            <person name="Ng W.-L."/>
            <person name="Kazmierczak K.M."/>
            <person name="Andrzejewski T.M."/>
            <person name="Davidsen T.M."/>
            <person name="Wayne K.J."/>
            <person name="Tettelin H."/>
            <person name="Glass J.I."/>
            <person name="Rusch D."/>
            <person name="Podicherti R."/>
            <person name="Tsui H.-C.T."/>
            <person name="Winkler M.E."/>
        </authorList>
    </citation>
    <scope>NUCLEOTIDE SEQUENCE</scope>
</reference>
<accession>A0A381S5E0</accession>
<sequence>MLLSINPINPQARLIQQVVDVLNNDGVIIYPTDTVYGLGCSIFSKKAMKRLQQIKNSNDHSGMNPKKPLTFICANQTEVQEYTQGIPTQVFKLLRRKLPGPYTFVFKAAKVVPKMMLTPRNTVGLRWPNHPITNEIVKTFGHPILSISLRISEDKLYDDPLELHEKYKKQVDLIVDGGTIFAENSTIIDFSHGEAEIVRMGKGPVDWLEEV</sequence>
<dbReference type="InterPro" id="IPR017945">
    <property type="entry name" value="DHBP_synth_RibB-like_a/b_dom"/>
</dbReference>
<dbReference type="PANTHER" id="PTHR42828:SF3">
    <property type="entry name" value="THREONYLCARBAMOYL-AMP SYNTHASE"/>
    <property type="match status" value="1"/>
</dbReference>
<dbReference type="InterPro" id="IPR052532">
    <property type="entry name" value="SUA5_domain"/>
</dbReference>
<feature type="domain" description="YrdC-like" evidence="1">
    <location>
        <begin position="12"/>
        <end position="203"/>
    </location>
</feature>
<evidence type="ECO:0000313" key="2">
    <source>
        <dbReference type="EMBL" id="SUZ98541.1"/>
    </source>
</evidence>